<proteinExistence type="predicted"/>
<dbReference type="Proteomes" id="UP000646244">
    <property type="component" value="Unassembled WGS sequence"/>
</dbReference>
<reference evidence="1" key="2">
    <citation type="submission" date="2020-09" db="EMBL/GenBank/DDBJ databases">
        <authorList>
            <person name="Sun Q."/>
            <person name="Ohkuma M."/>
        </authorList>
    </citation>
    <scope>NUCLEOTIDE SEQUENCE</scope>
    <source>
        <strain evidence="1">JCM 4633</strain>
    </source>
</reference>
<sequence length="79" mass="8021">MTTNSEPLITDEDDACPSRLGDQVEDCEACGGSGDDCIICGGNGWTVPDHCCACASSPYCTCCPTAPPPTSAPANAPPR</sequence>
<name>A0A918WEC6_STRCJ</name>
<evidence type="ECO:0000313" key="1">
    <source>
        <dbReference type="EMBL" id="GHC39687.1"/>
    </source>
</evidence>
<comment type="caution">
    <text evidence="1">The sequence shown here is derived from an EMBL/GenBank/DDBJ whole genome shotgun (WGS) entry which is preliminary data.</text>
</comment>
<evidence type="ECO:0000313" key="2">
    <source>
        <dbReference type="Proteomes" id="UP000646244"/>
    </source>
</evidence>
<dbReference type="AlphaFoldDB" id="A0A918WEC6"/>
<dbReference type="EMBL" id="BMVB01000003">
    <property type="protein sequence ID" value="GHC39687.1"/>
    <property type="molecule type" value="Genomic_DNA"/>
</dbReference>
<protein>
    <submittedName>
        <fullName evidence="1">Uncharacterized protein</fullName>
    </submittedName>
</protein>
<organism evidence="1 2">
    <name type="scientific">Streptomyces cinnamoneus</name>
    <name type="common">Streptoverticillium cinnamoneum</name>
    <dbReference type="NCBI Taxonomy" id="53446"/>
    <lineage>
        <taxon>Bacteria</taxon>
        <taxon>Bacillati</taxon>
        <taxon>Actinomycetota</taxon>
        <taxon>Actinomycetes</taxon>
        <taxon>Kitasatosporales</taxon>
        <taxon>Streptomycetaceae</taxon>
        <taxon>Streptomyces</taxon>
        <taxon>Streptomyces cinnamoneus group</taxon>
    </lineage>
</organism>
<reference evidence="1" key="1">
    <citation type="journal article" date="2014" name="Int. J. Syst. Evol. Microbiol.">
        <title>Complete genome sequence of Corynebacterium casei LMG S-19264T (=DSM 44701T), isolated from a smear-ripened cheese.</title>
        <authorList>
            <consortium name="US DOE Joint Genome Institute (JGI-PGF)"/>
            <person name="Walter F."/>
            <person name="Albersmeier A."/>
            <person name="Kalinowski J."/>
            <person name="Ruckert C."/>
        </authorList>
    </citation>
    <scope>NUCLEOTIDE SEQUENCE</scope>
    <source>
        <strain evidence="1">JCM 4633</strain>
    </source>
</reference>
<gene>
    <name evidence="1" type="ORF">GCM10010507_11970</name>
</gene>
<accession>A0A918WEC6</accession>